<feature type="region of interest" description="Disordered" evidence="1">
    <location>
        <begin position="395"/>
        <end position="475"/>
    </location>
</feature>
<feature type="compositionally biased region" description="Acidic residues" evidence="1">
    <location>
        <begin position="829"/>
        <end position="838"/>
    </location>
</feature>
<dbReference type="EMBL" id="CP138583">
    <property type="protein sequence ID" value="WPH00362.1"/>
    <property type="molecule type" value="Genomic_DNA"/>
</dbReference>
<dbReference type="AlphaFoldDB" id="A0AAQ3M8K4"/>
<proteinExistence type="predicted"/>
<feature type="compositionally biased region" description="Low complexity" evidence="1">
    <location>
        <begin position="67"/>
        <end position="76"/>
    </location>
</feature>
<feature type="region of interest" description="Disordered" evidence="1">
    <location>
        <begin position="823"/>
        <end position="848"/>
    </location>
</feature>
<feature type="compositionally biased region" description="Polar residues" evidence="1">
    <location>
        <begin position="180"/>
        <end position="190"/>
    </location>
</feature>
<feature type="compositionally biased region" description="Basic and acidic residues" evidence="1">
    <location>
        <begin position="226"/>
        <end position="242"/>
    </location>
</feature>
<gene>
    <name evidence="2" type="ORF">R9X50_00318900</name>
</gene>
<sequence>MADLEPIMRSVSSTSVVSNPTPKRSLPGGSLSSISRLEQSAEQLSLGGSDIADEIRKMNDEQKARSRSASQTSTQTHDNNAATQSGTASNILETVRSRASSHTTSIVDVNGAARWGGYSPSGYISSPVGSSKSRESWSMVQAPRKASVSGSSRLAQMVEPLHEGRPLDSPLTASFPDSIHTPSRQPSDASRSSRKSLEKMANEYKQASEKPPYSPLESGHGQVVEGMEKTDVHPLQRDETDNAKVPSGVKHGDVGQGTNLSSKAEEDSEKSKHEVVMQQHNETYNALERRVGSIDTFQEAEIAFKDFDGTHFSPMLEEFSASQLDELGGSDEVKKLAARKSSGRLSLGAGSVLSAGGGPRPTSYMSPPPGSNMVYYPAPVPRMLNLPKRLTQLPAATVQSQRRSQVLSSMPMDSAPWHADAVSPSEDATDRRRSTAWSPGGTGGSAFSPRGSTFSPMQSVLSDGSGSHTEHPQPRGMLNERMSIANFNNLPPQLRASVYFEHQSVAQNVKVEHASAVATLDSILAASATAPVNAFMDHPYAGDVRKTVYAAAKPARKSTNTLASGPEPTKRRRSSSAANVLRRRTTGESLEDILESRDGKTPLRRRSQMSMGDELEYDRTTPGTEADFSTGLMSSAHNHAESHVAGGPRRTSQMRDADQIEADFKAQDDDDDVDVDEGEASFVQPATLLAELQVRKAQQKSRNRTAVSAFPQGMHSTLLQLDAVQEINKKKRQNQRINLAWEDQNQHGLRRDDDEDDVPLGMLFPGKDGAATRRTNDARDWDRPLGLMERRQLEDNEPLSSRRNRLKGVTPVLDRRVYNEMQAQQPAVEGEEDDENADESLGNRQQRLKRKSILDSAIADIATPLDGDKRKSGFTDEVLSQFGGLEAAAAAGDGKATPDLENETLGERRARLQREREAAGDADGLTASRPALRSSTSLSNLLATNPAGPRRTSARDHQPARGTLLHASAEAQSRHKQQLYNTNVRSSTFAIERPLVDGRINQHQPSTGFLGGYQSSTAANGGFAAGRYNNGAGGLMEADPQQAPMFSVGGTNGMFASPTAAIGMGTNTSYANAMGFNPMMMMMPQQHWQQPMVNPMAYQTFNGGHMSMIPGMPGMMAFAGNGSMPSANTTYGAAAMRMGGPVDDGLNNKQRAMIDQWRMGVAQ</sequence>
<feature type="compositionally biased region" description="Low complexity" evidence="1">
    <location>
        <begin position="931"/>
        <end position="945"/>
    </location>
</feature>
<reference evidence="2 3" key="1">
    <citation type="submission" date="2023-11" db="EMBL/GenBank/DDBJ databases">
        <title>An acidophilic fungus is an integral part of prey digestion in a carnivorous sundew plant.</title>
        <authorList>
            <person name="Tsai I.J."/>
        </authorList>
    </citation>
    <scope>NUCLEOTIDE SEQUENCE [LARGE SCALE GENOMIC DNA]</scope>
    <source>
        <strain evidence="2">169a</strain>
    </source>
</reference>
<feature type="compositionally biased region" description="Polar residues" evidence="1">
    <location>
        <begin position="77"/>
        <end position="107"/>
    </location>
</feature>
<dbReference type="Proteomes" id="UP001303373">
    <property type="component" value="Chromosome 4"/>
</dbReference>
<evidence type="ECO:0000256" key="1">
    <source>
        <dbReference type="SAM" id="MobiDB-lite"/>
    </source>
</evidence>
<evidence type="ECO:0000313" key="2">
    <source>
        <dbReference type="EMBL" id="WPH00362.1"/>
    </source>
</evidence>
<feature type="region of interest" description="Disordered" evidence="1">
    <location>
        <begin position="554"/>
        <end position="631"/>
    </location>
</feature>
<name>A0AAQ3M8K4_9PEZI</name>
<feature type="compositionally biased region" description="Polar residues" evidence="1">
    <location>
        <begin position="30"/>
        <end position="43"/>
    </location>
</feature>
<protein>
    <submittedName>
        <fullName evidence="2">Uncharacterized protein</fullName>
    </submittedName>
</protein>
<feature type="compositionally biased region" description="Basic and acidic residues" evidence="1">
    <location>
        <begin position="195"/>
        <end position="208"/>
    </location>
</feature>
<feature type="compositionally biased region" description="Polar residues" evidence="1">
    <location>
        <begin position="450"/>
        <end position="467"/>
    </location>
</feature>
<feature type="compositionally biased region" description="Low complexity" evidence="1">
    <location>
        <begin position="116"/>
        <end position="131"/>
    </location>
</feature>
<organism evidence="2 3">
    <name type="scientific">Acrodontium crateriforme</name>
    <dbReference type="NCBI Taxonomy" id="150365"/>
    <lineage>
        <taxon>Eukaryota</taxon>
        <taxon>Fungi</taxon>
        <taxon>Dikarya</taxon>
        <taxon>Ascomycota</taxon>
        <taxon>Pezizomycotina</taxon>
        <taxon>Dothideomycetes</taxon>
        <taxon>Dothideomycetidae</taxon>
        <taxon>Mycosphaerellales</taxon>
        <taxon>Teratosphaeriaceae</taxon>
        <taxon>Acrodontium</taxon>
    </lineage>
</organism>
<evidence type="ECO:0000313" key="3">
    <source>
        <dbReference type="Proteomes" id="UP001303373"/>
    </source>
</evidence>
<feature type="compositionally biased region" description="Basic and acidic residues" evidence="1">
    <location>
        <begin position="53"/>
        <end position="64"/>
    </location>
</feature>
<feature type="region of interest" description="Disordered" evidence="1">
    <location>
        <begin position="914"/>
        <end position="958"/>
    </location>
</feature>
<feature type="compositionally biased region" description="Low complexity" evidence="1">
    <location>
        <begin position="398"/>
        <end position="409"/>
    </location>
</feature>
<feature type="region of interest" description="Disordered" evidence="1">
    <location>
        <begin position="1"/>
        <end position="270"/>
    </location>
</feature>
<keyword evidence="3" id="KW-1185">Reference proteome</keyword>
<accession>A0AAQ3M8K4</accession>